<protein>
    <recommendedName>
        <fullName evidence="5">Kinetochore protein fta7</fullName>
    </recommendedName>
</protein>
<dbReference type="Proteomes" id="UP001055219">
    <property type="component" value="Unassembled WGS sequence"/>
</dbReference>
<feature type="region of interest" description="Disordered" evidence="2">
    <location>
        <begin position="324"/>
        <end position="345"/>
    </location>
</feature>
<dbReference type="AlphaFoldDB" id="A0A9P9Y664"/>
<dbReference type="EMBL" id="JAGIXG020000005">
    <property type="protein sequence ID" value="KAI6784303.1"/>
    <property type="molecule type" value="Genomic_DNA"/>
</dbReference>
<dbReference type="SMART" id="SM00384">
    <property type="entry name" value="AT_hook"/>
    <property type="match status" value="5"/>
</dbReference>
<reference evidence="3" key="1">
    <citation type="journal article" date="2021" name="J Fungi (Basel)">
        <title>Genomic and Metabolomic Analyses of the Marine Fungus Emericellopsis cladophorae: Insights into Saltwater Adaptability Mechanisms and Its Biosynthetic Potential.</title>
        <authorList>
            <person name="Goncalves M.F.M."/>
            <person name="Hilario S."/>
            <person name="Van de Peer Y."/>
            <person name="Esteves A.C."/>
            <person name="Alves A."/>
        </authorList>
    </citation>
    <scope>NUCLEOTIDE SEQUENCE</scope>
    <source>
        <strain evidence="3">MUM 19.33</strain>
    </source>
</reference>
<evidence type="ECO:0000313" key="3">
    <source>
        <dbReference type="EMBL" id="KAI6784303.1"/>
    </source>
</evidence>
<organism evidence="3 4">
    <name type="scientific">Emericellopsis cladophorae</name>
    <dbReference type="NCBI Taxonomy" id="2686198"/>
    <lineage>
        <taxon>Eukaryota</taxon>
        <taxon>Fungi</taxon>
        <taxon>Dikarya</taxon>
        <taxon>Ascomycota</taxon>
        <taxon>Pezizomycotina</taxon>
        <taxon>Sordariomycetes</taxon>
        <taxon>Hypocreomycetidae</taxon>
        <taxon>Hypocreales</taxon>
        <taxon>Bionectriaceae</taxon>
        <taxon>Emericellopsis</taxon>
    </lineage>
</organism>
<name>A0A9P9Y664_9HYPO</name>
<sequence>MPRKSASPKRKRYSLPVAGDTTLDRIDEHEGGAPPEETQPKKRGRPKKVPQADDGKPKRKRGRPSLGEKSHSELIEDVVAVDQSAGHNAPAAELSAETTQSRRGRPKKALPTQPRDDEAVPEQGEDQRDSTTASQRRQNRQQEPAQEEPEQSQEEAEHSAAATHKRGRPKKKAETQPEEDRKRREGSPSPAKRKRGRPSMKAAEGPSSTSHVTTSKPVSEPVEEQQSGGETQAPEENMAIVRHYNDILPRSHPRLVPKDRTLSKSEIDEKWAPLAGPALEAATELLVPAGHATINALPLGTTRRKHTEAAVAGIQRRLMAYTSKMPFPPPSSGMRRKAKKRGGLPEEYEPEFDYEYVYDRTTNLQAQLDAAQCAVEVLQRERGKEEQALERDYKVLQNLEASAKAEKRDARELIKKVHVLAPDRRRAVEDESGLVVDGKAQPSLQDLEDEEVKSLAMQLSGHMDSIRTNMAQLDGLSPQLERSSAALRSVLARQLSDEEYHRVLFD</sequence>
<proteinExistence type="predicted"/>
<dbReference type="PRINTS" id="PR00929">
    <property type="entry name" value="ATHOOK"/>
</dbReference>
<dbReference type="InterPro" id="IPR025212">
    <property type="entry name" value="CAD_CENP-Q"/>
</dbReference>
<dbReference type="GO" id="GO:0003677">
    <property type="term" value="F:DNA binding"/>
    <property type="evidence" value="ECO:0007669"/>
    <property type="project" value="InterPro"/>
</dbReference>
<reference evidence="3" key="2">
    <citation type="submission" date="2022-07" db="EMBL/GenBank/DDBJ databases">
        <authorList>
            <person name="Goncalves M.F.M."/>
            <person name="Hilario S."/>
            <person name="Van De Peer Y."/>
            <person name="Esteves A.C."/>
            <person name="Alves A."/>
        </authorList>
    </citation>
    <scope>NUCLEOTIDE SEQUENCE</scope>
    <source>
        <strain evidence="3">MUM 19.33</strain>
    </source>
</reference>
<keyword evidence="1" id="KW-0175">Coiled coil</keyword>
<feature type="region of interest" description="Disordered" evidence="2">
    <location>
        <begin position="1"/>
        <end position="257"/>
    </location>
</feature>
<evidence type="ECO:0000256" key="2">
    <source>
        <dbReference type="SAM" id="MobiDB-lite"/>
    </source>
</evidence>
<dbReference type="GeneID" id="75831335"/>
<dbReference type="OrthoDB" id="2420947at2759"/>
<evidence type="ECO:0000256" key="1">
    <source>
        <dbReference type="SAM" id="Coils"/>
    </source>
</evidence>
<feature type="compositionally biased region" description="Basic and acidic residues" evidence="2">
    <location>
        <begin position="172"/>
        <end position="186"/>
    </location>
</feature>
<dbReference type="InterPro" id="IPR017956">
    <property type="entry name" value="AT_hook_DNA-bd_motif"/>
</dbReference>
<gene>
    <name evidence="3" type="ORF">J7T54_004849</name>
</gene>
<comment type="caution">
    <text evidence="3">The sequence shown here is derived from an EMBL/GenBank/DDBJ whole genome shotgun (WGS) entry which is preliminary data.</text>
</comment>
<accession>A0A9P9Y664</accession>
<dbReference type="RefSeq" id="XP_051365159.1">
    <property type="nucleotide sequence ID" value="XM_051503548.1"/>
</dbReference>
<feature type="compositionally biased region" description="Basic and acidic residues" evidence="2">
    <location>
        <begin position="22"/>
        <end position="31"/>
    </location>
</feature>
<evidence type="ECO:0008006" key="5">
    <source>
        <dbReference type="Google" id="ProtNLM"/>
    </source>
</evidence>
<feature type="compositionally biased region" description="Acidic residues" evidence="2">
    <location>
        <begin position="145"/>
        <end position="154"/>
    </location>
</feature>
<feature type="coiled-coil region" evidence="1">
    <location>
        <begin position="361"/>
        <end position="416"/>
    </location>
</feature>
<evidence type="ECO:0000313" key="4">
    <source>
        <dbReference type="Proteomes" id="UP001055219"/>
    </source>
</evidence>
<feature type="compositionally biased region" description="Polar residues" evidence="2">
    <location>
        <begin position="206"/>
        <end position="217"/>
    </location>
</feature>
<feature type="compositionally biased region" description="Basic residues" evidence="2">
    <location>
        <begin position="1"/>
        <end position="13"/>
    </location>
</feature>
<keyword evidence="4" id="KW-1185">Reference proteome</keyword>
<dbReference type="Pfam" id="PF13094">
    <property type="entry name" value="CENP-Q"/>
    <property type="match status" value="1"/>
</dbReference>